<keyword evidence="1" id="KW-0472">Membrane</keyword>
<keyword evidence="1" id="KW-1133">Transmembrane helix</keyword>
<gene>
    <name evidence="2" type="ORF">EV671_1006153</name>
</gene>
<keyword evidence="3" id="KW-1185">Reference proteome</keyword>
<dbReference type="AlphaFoldDB" id="A0A4R3V7W5"/>
<evidence type="ECO:0000313" key="3">
    <source>
        <dbReference type="Proteomes" id="UP000295110"/>
    </source>
</evidence>
<evidence type="ECO:0000256" key="1">
    <source>
        <dbReference type="SAM" id="Phobius"/>
    </source>
</evidence>
<organism evidence="2 3">
    <name type="scientific">Roseateles saccharophilus</name>
    <name type="common">Pseudomonas saccharophila</name>
    <dbReference type="NCBI Taxonomy" id="304"/>
    <lineage>
        <taxon>Bacteria</taxon>
        <taxon>Pseudomonadati</taxon>
        <taxon>Pseudomonadota</taxon>
        <taxon>Betaproteobacteria</taxon>
        <taxon>Burkholderiales</taxon>
        <taxon>Sphaerotilaceae</taxon>
        <taxon>Roseateles</taxon>
    </lineage>
</organism>
<reference evidence="2 3" key="1">
    <citation type="submission" date="2019-03" db="EMBL/GenBank/DDBJ databases">
        <title>Genomic Encyclopedia of Type Strains, Phase IV (KMG-IV): sequencing the most valuable type-strain genomes for metagenomic binning, comparative biology and taxonomic classification.</title>
        <authorList>
            <person name="Goeker M."/>
        </authorList>
    </citation>
    <scope>NUCLEOTIDE SEQUENCE [LARGE SCALE GENOMIC DNA]</scope>
    <source>
        <strain evidence="2 3">DSM 654</strain>
    </source>
</reference>
<keyword evidence="1" id="KW-0812">Transmembrane</keyword>
<feature type="transmembrane region" description="Helical" evidence="1">
    <location>
        <begin position="31"/>
        <end position="51"/>
    </location>
</feature>
<dbReference type="Pfam" id="PF07273">
    <property type="entry name" value="DUF1439"/>
    <property type="match status" value="1"/>
</dbReference>
<dbReference type="InterPro" id="IPR010835">
    <property type="entry name" value="DUF1439"/>
</dbReference>
<protein>
    <submittedName>
        <fullName evidence="2">Uncharacterized protein DUF1439</fullName>
    </submittedName>
</protein>
<proteinExistence type="predicted"/>
<dbReference type="Proteomes" id="UP000295110">
    <property type="component" value="Unassembled WGS sequence"/>
</dbReference>
<dbReference type="Gene3D" id="3.15.10.40">
    <property type="entry name" value="Uncharacterised protein PF07273, DUF1439"/>
    <property type="match status" value="1"/>
</dbReference>
<dbReference type="OrthoDB" id="8535650at2"/>
<sequence>MRRRFSAARAEDDTSHGQSARKQKILMIRRLPHIAASLFAAVALSGCGYLGSIATGHLDIEQAELQARIAPRFPVRNCKLVIACLDLSNPVVVLREGEDRIGLTADVRLLLGTRERTGRIGLSGRPRYVQDGGQLFLDDLQISTLELAGFPAEYAELVKANGAVLARQAMQSHPVYTLDANTAKGAFARQAVRDVKVVDGKLRVSFVGAGG</sequence>
<name>A0A4R3V7W5_ROSSA</name>
<evidence type="ECO:0000313" key="2">
    <source>
        <dbReference type="EMBL" id="TCV01227.1"/>
    </source>
</evidence>
<accession>A0A4R3V7W5</accession>
<dbReference type="EMBL" id="SMBU01000006">
    <property type="protein sequence ID" value="TCV01227.1"/>
    <property type="molecule type" value="Genomic_DNA"/>
</dbReference>
<comment type="caution">
    <text evidence="2">The sequence shown here is derived from an EMBL/GenBank/DDBJ whole genome shotgun (WGS) entry which is preliminary data.</text>
</comment>